<accession>A0A0F9CV70</accession>
<dbReference type="InterPro" id="IPR050834">
    <property type="entry name" value="Glycosyltransf_2"/>
</dbReference>
<proteinExistence type="predicted"/>
<dbReference type="AlphaFoldDB" id="A0A0F9CV70"/>
<evidence type="ECO:0000259" key="1">
    <source>
        <dbReference type="Pfam" id="PF00535"/>
    </source>
</evidence>
<dbReference type="Pfam" id="PF00535">
    <property type="entry name" value="Glycos_transf_2"/>
    <property type="match status" value="1"/>
</dbReference>
<dbReference type="PANTHER" id="PTHR43685">
    <property type="entry name" value="GLYCOSYLTRANSFERASE"/>
    <property type="match status" value="1"/>
</dbReference>
<dbReference type="PANTHER" id="PTHR43685:SF2">
    <property type="entry name" value="GLYCOSYLTRANSFERASE 2-LIKE DOMAIN-CONTAINING PROTEIN"/>
    <property type="match status" value="1"/>
</dbReference>
<dbReference type="SUPFAM" id="SSF53448">
    <property type="entry name" value="Nucleotide-diphospho-sugar transferases"/>
    <property type="match status" value="1"/>
</dbReference>
<gene>
    <name evidence="2" type="ORF">LCGC14_2564680</name>
</gene>
<dbReference type="EMBL" id="LAZR01042431">
    <property type="protein sequence ID" value="KKL09556.1"/>
    <property type="molecule type" value="Genomic_DNA"/>
</dbReference>
<dbReference type="InterPro" id="IPR029044">
    <property type="entry name" value="Nucleotide-diphossugar_trans"/>
</dbReference>
<name>A0A0F9CV70_9ZZZZ</name>
<dbReference type="CDD" id="cd00761">
    <property type="entry name" value="Glyco_tranf_GTA_type"/>
    <property type="match status" value="1"/>
</dbReference>
<sequence>MEISVIITNRNYEKFLARSIRSVINQSYNKDEYEIIVIDDCSEDNSRKIIESFGNTVRSIFNEQNLGISVSCNLAVKSANGKFTYFLDADDFINKDTLLVCHSFISHNKEDIDAISTDYLELSAKETVIRRRDGMAFPIRCGILYYTDNLIELGPYDINLKREDIDFRKRYLKSGKYIYNLPVPYYRYTQHNESLTKN</sequence>
<dbReference type="InterPro" id="IPR001173">
    <property type="entry name" value="Glyco_trans_2-like"/>
</dbReference>
<dbReference type="Gene3D" id="3.90.550.10">
    <property type="entry name" value="Spore Coat Polysaccharide Biosynthesis Protein SpsA, Chain A"/>
    <property type="match status" value="1"/>
</dbReference>
<evidence type="ECO:0000313" key="2">
    <source>
        <dbReference type="EMBL" id="KKL09556.1"/>
    </source>
</evidence>
<comment type="caution">
    <text evidence="2">The sequence shown here is derived from an EMBL/GenBank/DDBJ whole genome shotgun (WGS) entry which is preliminary data.</text>
</comment>
<organism evidence="2">
    <name type="scientific">marine sediment metagenome</name>
    <dbReference type="NCBI Taxonomy" id="412755"/>
    <lineage>
        <taxon>unclassified sequences</taxon>
        <taxon>metagenomes</taxon>
        <taxon>ecological metagenomes</taxon>
    </lineage>
</organism>
<feature type="domain" description="Glycosyltransferase 2-like" evidence="1">
    <location>
        <begin position="4"/>
        <end position="119"/>
    </location>
</feature>
<reference evidence="2" key="1">
    <citation type="journal article" date="2015" name="Nature">
        <title>Complex archaea that bridge the gap between prokaryotes and eukaryotes.</title>
        <authorList>
            <person name="Spang A."/>
            <person name="Saw J.H."/>
            <person name="Jorgensen S.L."/>
            <person name="Zaremba-Niedzwiedzka K."/>
            <person name="Martijn J."/>
            <person name="Lind A.E."/>
            <person name="van Eijk R."/>
            <person name="Schleper C."/>
            <person name="Guy L."/>
            <person name="Ettema T.J."/>
        </authorList>
    </citation>
    <scope>NUCLEOTIDE SEQUENCE</scope>
</reference>
<protein>
    <recommendedName>
        <fullName evidence="1">Glycosyltransferase 2-like domain-containing protein</fullName>
    </recommendedName>
</protein>